<dbReference type="Proteomes" id="UP001595914">
    <property type="component" value="Unassembled WGS sequence"/>
</dbReference>
<proteinExistence type="predicted"/>
<name>A0ABV9FRK1_9NOCA</name>
<evidence type="ECO:0000313" key="1">
    <source>
        <dbReference type="EMBL" id="MFC4603470.1"/>
    </source>
</evidence>
<protein>
    <submittedName>
        <fullName evidence="1">DUF3027 domain-containing protein</fullName>
    </submittedName>
</protein>
<reference evidence="2" key="1">
    <citation type="journal article" date="2019" name="Int. J. Syst. Evol. Microbiol.">
        <title>The Global Catalogue of Microorganisms (GCM) 10K type strain sequencing project: providing services to taxonomists for standard genome sequencing and annotation.</title>
        <authorList>
            <consortium name="The Broad Institute Genomics Platform"/>
            <consortium name="The Broad Institute Genome Sequencing Center for Infectious Disease"/>
            <person name="Wu L."/>
            <person name="Ma J."/>
        </authorList>
    </citation>
    <scope>NUCLEOTIDE SEQUENCE [LARGE SCALE GENOMIC DNA]</scope>
    <source>
        <strain evidence="2">CCUG 54520</strain>
    </source>
</reference>
<dbReference type="Pfam" id="PF11228">
    <property type="entry name" value="DUF3027"/>
    <property type="match status" value="1"/>
</dbReference>
<keyword evidence="2" id="KW-1185">Reference proteome</keyword>
<organism evidence="1 2">
    <name type="scientific">Rhodococcus kronopolitis</name>
    <dbReference type="NCBI Taxonomy" id="1460226"/>
    <lineage>
        <taxon>Bacteria</taxon>
        <taxon>Bacillati</taxon>
        <taxon>Actinomycetota</taxon>
        <taxon>Actinomycetes</taxon>
        <taxon>Mycobacteriales</taxon>
        <taxon>Nocardiaceae</taxon>
        <taxon>Rhodococcus</taxon>
    </lineage>
</organism>
<dbReference type="InterPro" id="IPR021391">
    <property type="entry name" value="DUF3027"/>
</dbReference>
<dbReference type="RefSeq" id="WP_378415483.1">
    <property type="nucleotide sequence ID" value="NZ_JBHSFO010000003.1"/>
</dbReference>
<dbReference type="EMBL" id="JBHSFO010000003">
    <property type="protein sequence ID" value="MFC4603470.1"/>
    <property type="molecule type" value="Genomic_DNA"/>
</dbReference>
<evidence type="ECO:0000313" key="2">
    <source>
        <dbReference type="Proteomes" id="UP001595914"/>
    </source>
</evidence>
<accession>A0ABV9FRK1</accession>
<gene>
    <name evidence="1" type="ORF">ACFO6S_07220</name>
</gene>
<comment type="caution">
    <text evidence="1">The sequence shown here is derived from an EMBL/GenBank/DDBJ whole genome shotgun (WGS) entry which is preliminary data.</text>
</comment>
<sequence>MDAVSPQPAPELAPVRPVLAEAVELARAALVELGEGEVGAHLGVTFEDESAATHRFDARLPGYRGWQWAVVLAAVPDSDHVTVSELALLPGPDALIAPDWLPWDERIRAGDLTPGGLLPPRVDDVRLVPGYVATGDPVVDDLALEVGLGRKQVLSLEGRLEAAERWRTGEYGPDSEMAKAAPSTCEMCGFYLPLAGSLRVAFGVCGNELAADGHVVYAEYGCGAHSDTELPTGAGSAQFEAYDDGAVEVVALPAPVVVVEEDPASTD</sequence>